<reference evidence="2" key="1">
    <citation type="submission" date="2023-01" db="EMBL/GenBank/DDBJ databases">
        <title>Key to firefly adult light organ development and bioluminescence: homeobox transcription factors regulate luciferase expression and transportation to peroxisome.</title>
        <authorList>
            <person name="Fu X."/>
        </authorList>
    </citation>
    <scope>NUCLEOTIDE SEQUENCE [LARGE SCALE GENOMIC DNA]</scope>
</reference>
<dbReference type="Proteomes" id="UP001353858">
    <property type="component" value="Unassembled WGS sequence"/>
</dbReference>
<dbReference type="AlphaFoldDB" id="A0AAN7P3A0"/>
<evidence type="ECO:0000313" key="2">
    <source>
        <dbReference type="Proteomes" id="UP001353858"/>
    </source>
</evidence>
<accession>A0AAN7P3A0</accession>
<name>A0AAN7P3A0_9COLE</name>
<protein>
    <submittedName>
        <fullName evidence="1">Uncharacterized protein</fullName>
    </submittedName>
</protein>
<proteinExistence type="predicted"/>
<gene>
    <name evidence="1" type="ORF">RN001_012029</name>
</gene>
<sequence length="86" mass="9796">MKIHTNFQFELTASCLVTFSATSDTTLQIHDLFEVNFSSCRLFRKSPILNQQICKTILVNASICTVPENVLPVIELFMLKITLLFN</sequence>
<dbReference type="EMBL" id="JARPUR010000005">
    <property type="protein sequence ID" value="KAK4875607.1"/>
    <property type="molecule type" value="Genomic_DNA"/>
</dbReference>
<keyword evidence="2" id="KW-1185">Reference proteome</keyword>
<organism evidence="1 2">
    <name type="scientific">Aquatica leii</name>
    <dbReference type="NCBI Taxonomy" id="1421715"/>
    <lineage>
        <taxon>Eukaryota</taxon>
        <taxon>Metazoa</taxon>
        <taxon>Ecdysozoa</taxon>
        <taxon>Arthropoda</taxon>
        <taxon>Hexapoda</taxon>
        <taxon>Insecta</taxon>
        <taxon>Pterygota</taxon>
        <taxon>Neoptera</taxon>
        <taxon>Endopterygota</taxon>
        <taxon>Coleoptera</taxon>
        <taxon>Polyphaga</taxon>
        <taxon>Elateriformia</taxon>
        <taxon>Elateroidea</taxon>
        <taxon>Lampyridae</taxon>
        <taxon>Luciolinae</taxon>
        <taxon>Aquatica</taxon>
    </lineage>
</organism>
<comment type="caution">
    <text evidence="1">The sequence shown here is derived from an EMBL/GenBank/DDBJ whole genome shotgun (WGS) entry which is preliminary data.</text>
</comment>
<evidence type="ECO:0000313" key="1">
    <source>
        <dbReference type="EMBL" id="KAK4875607.1"/>
    </source>
</evidence>